<evidence type="ECO:0000259" key="10">
    <source>
        <dbReference type="PROSITE" id="PS50893"/>
    </source>
</evidence>
<evidence type="ECO:0000313" key="12">
    <source>
        <dbReference type="Proteomes" id="UP000271817"/>
    </source>
</evidence>
<evidence type="ECO:0000256" key="4">
    <source>
        <dbReference type="ARBA" id="ARBA00022737"/>
    </source>
</evidence>
<keyword evidence="3" id="KW-0762">Sugar transport</keyword>
<keyword evidence="7" id="KW-1278">Translocase</keyword>
<dbReference type="AlphaFoldDB" id="A0AB37RC85"/>
<dbReference type="InterPro" id="IPR003593">
    <property type="entry name" value="AAA+_ATPase"/>
</dbReference>
<dbReference type="SUPFAM" id="SSF52540">
    <property type="entry name" value="P-loop containing nucleoside triphosphate hydrolases"/>
    <property type="match status" value="2"/>
</dbReference>
<dbReference type="EMBL" id="RBTW01000094">
    <property type="protein sequence ID" value="RMU21001.1"/>
    <property type="molecule type" value="Genomic_DNA"/>
</dbReference>
<evidence type="ECO:0000256" key="1">
    <source>
        <dbReference type="ARBA" id="ARBA00022448"/>
    </source>
</evidence>
<dbReference type="CDD" id="cd03215">
    <property type="entry name" value="ABC_Carb_Monos_II"/>
    <property type="match status" value="1"/>
</dbReference>
<feature type="domain" description="ABC transporter" evidence="10">
    <location>
        <begin position="247"/>
        <end position="499"/>
    </location>
</feature>
<evidence type="ECO:0000256" key="7">
    <source>
        <dbReference type="ARBA" id="ARBA00022967"/>
    </source>
</evidence>
<keyword evidence="6 11" id="KW-0067">ATP-binding</keyword>
<evidence type="ECO:0000313" key="11">
    <source>
        <dbReference type="EMBL" id="RMU21001.1"/>
    </source>
</evidence>
<dbReference type="SMART" id="SM00382">
    <property type="entry name" value="AAA"/>
    <property type="match status" value="2"/>
</dbReference>
<dbReference type="RefSeq" id="WP_122313950.1">
    <property type="nucleotide sequence ID" value="NZ_RBOH01000054.1"/>
</dbReference>
<dbReference type="InterPro" id="IPR050107">
    <property type="entry name" value="ABC_carbohydrate_import_ATPase"/>
</dbReference>
<keyword evidence="2" id="KW-1003">Cell membrane</keyword>
<accession>A0AB37RC85</accession>
<feature type="region of interest" description="Disordered" evidence="9">
    <location>
        <begin position="496"/>
        <end position="517"/>
    </location>
</feature>
<evidence type="ECO:0000256" key="5">
    <source>
        <dbReference type="ARBA" id="ARBA00022741"/>
    </source>
</evidence>
<keyword evidence="4" id="KW-0677">Repeat</keyword>
<dbReference type="PANTHER" id="PTHR43790:SF3">
    <property type="entry name" value="D-ALLOSE IMPORT ATP-BINDING PROTEIN ALSA-RELATED"/>
    <property type="match status" value="1"/>
</dbReference>
<dbReference type="GO" id="GO:0005524">
    <property type="term" value="F:ATP binding"/>
    <property type="evidence" value="ECO:0007669"/>
    <property type="project" value="UniProtKB-KW"/>
</dbReference>
<protein>
    <submittedName>
        <fullName evidence="11">Ribose ABC transporter ATP-binding protein</fullName>
    </submittedName>
</protein>
<evidence type="ECO:0000256" key="6">
    <source>
        <dbReference type="ARBA" id="ARBA00022840"/>
    </source>
</evidence>
<evidence type="ECO:0000256" key="3">
    <source>
        <dbReference type="ARBA" id="ARBA00022597"/>
    </source>
</evidence>
<evidence type="ECO:0000256" key="8">
    <source>
        <dbReference type="ARBA" id="ARBA00023136"/>
    </source>
</evidence>
<keyword evidence="1" id="KW-0813">Transport</keyword>
<evidence type="ECO:0000256" key="9">
    <source>
        <dbReference type="SAM" id="MobiDB-lite"/>
    </source>
</evidence>
<dbReference type="Proteomes" id="UP000271817">
    <property type="component" value="Unassembled WGS sequence"/>
</dbReference>
<dbReference type="PROSITE" id="PS50893">
    <property type="entry name" value="ABC_TRANSPORTER_2"/>
    <property type="match status" value="2"/>
</dbReference>
<keyword evidence="5" id="KW-0547">Nucleotide-binding</keyword>
<feature type="compositionally biased region" description="Basic and acidic residues" evidence="9">
    <location>
        <begin position="500"/>
        <end position="517"/>
    </location>
</feature>
<dbReference type="CDD" id="cd03216">
    <property type="entry name" value="ABC_Carb_Monos_I"/>
    <property type="match status" value="1"/>
</dbReference>
<comment type="caution">
    <text evidence="11">The sequence shown here is derived from an EMBL/GenBank/DDBJ whole genome shotgun (WGS) entry which is preliminary data.</text>
</comment>
<proteinExistence type="predicted"/>
<name>A0AB37RC85_PSEAV</name>
<evidence type="ECO:0000256" key="2">
    <source>
        <dbReference type="ARBA" id="ARBA00022475"/>
    </source>
</evidence>
<dbReference type="InterPro" id="IPR027417">
    <property type="entry name" value="P-loop_NTPase"/>
</dbReference>
<dbReference type="GO" id="GO:0016887">
    <property type="term" value="F:ATP hydrolysis activity"/>
    <property type="evidence" value="ECO:0007669"/>
    <property type="project" value="InterPro"/>
</dbReference>
<organism evidence="11 12">
    <name type="scientific">Pseudomonas amygdali pv. lachrymans</name>
    <name type="common">Pseudomonas syringae pv. lachrymans</name>
    <dbReference type="NCBI Taxonomy" id="53707"/>
    <lineage>
        <taxon>Bacteria</taxon>
        <taxon>Pseudomonadati</taxon>
        <taxon>Pseudomonadota</taxon>
        <taxon>Gammaproteobacteria</taxon>
        <taxon>Pseudomonadales</taxon>
        <taxon>Pseudomonadaceae</taxon>
        <taxon>Pseudomonas</taxon>
        <taxon>Pseudomonas amygdali</taxon>
    </lineage>
</organism>
<reference evidence="11 12" key="1">
    <citation type="submission" date="2018-08" db="EMBL/GenBank/DDBJ databases">
        <title>Recombination of ecologically and evolutionarily significant loci maintains genetic cohesion in the Pseudomonas syringae species complex.</title>
        <authorList>
            <person name="Dillon M."/>
            <person name="Thakur S."/>
            <person name="Almeida R.N.D."/>
            <person name="Weir B.S."/>
            <person name="Guttman D.S."/>
        </authorList>
    </citation>
    <scope>NUCLEOTIDE SEQUENCE [LARGE SCALE GENOMIC DNA]</scope>
    <source>
        <strain evidence="11 12">ICMP 3402</strain>
    </source>
</reference>
<sequence>MRAAIADVTRATAALHLQGISKRFGATQALDGVNLRVEAGTIHGLVGENGAGKSTLIKVLAGIHRADAGSLSIHGQQFDSFTPRQIEAAGVHFIHQERLLPGSFSVGEALFFGQEIKRGLFVDRRAQEREAARLLDDYFAMRLPSGALVRDLDSAQRQILQITRALLARPQVLVFDEPSVSLVKQEVDRLLAIVRRLRDDGLTIVYISHYLQEIESLCDQVTVLRNGRDVAVVDPALVSTAQIARLMVNRDVGEQYFRAQTQPGPPVLQLNGLGAGRFYNGVDLSVRSGEVVGLTGLVGLKSLFGLLKPDRGDVLLNGQPLRLKSPRDAVRNGIALVPEERRTHGVAPALSVLENITLASLGRFSRWGLLDGAAQSRESQRLIGELAIKTSGHDAAVQLLSGGNQQKVALAKWLSRHSTLYLLDEPSVGVDIGAKVEIYRLIARLAEGGAAVLVLSSDLPELIGITQRIVVLHRGRIAGEFDSSSTDSDQLLACATGASESRHDGKNTLQETRHVHA</sequence>
<dbReference type="InterPro" id="IPR017871">
    <property type="entry name" value="ABC_transporter-like_CS"/>
</dbReference>
<dbReference type="Pfam" id="PF00005">
    <property type="entry name" value="ABC_tran"/>
    <property type="match status" value="2"/>
</dbReference>
<keyword evidence="8" id="KW-0472">Membrane</keyword>
<dbReference type="PANTHER" id="PTHR43790">
    <property type="entry name" value="CARBOHYDRATE TRANSPORT ATP-BINDING PROTEIN MG119-RELATED"/>
    <property type="match status" value="1"/>
</dbReference>
<gene>
    <name evidence="11" type="ORF">ALP33_03651</name>
</gene>
<dbReference type="PROSITE" id="PS00211">
    <property type="entry name" value="ABC_TRANSPORTER_1"/>
    <property type="match status" value="1"/>
</dbReference>
<dbReference type="Gene3D" id="3.40.50.300">
    <property type="entry name" value="P-loop containing nucleotide triphosphate hydrolases"/>
    <property type="match status" value="2"/>
</dbReference>
<dbReference type="InterPro" id="IPR003439">
    <property type="entry name" value="ABC_transporter-like_ATP-bd"/>
</dbReference>
<feature type="domain" description="ABC transporter" evidence="10">
    <location>
        <begin position="15"/>
        <end position="251"/>
    </location>
</feature>